<evidence type="ECO:0000313" key="1">
    <source>
        <dbReference type="EMBL" id="MXU85007.1"/>
    </source>
</evidence>
<accession>A0A6B0U740</accession>
<organism evidence="1">
    <name type="scientific">Ixodes ricinus</name>
    <name type="common">Common tick</name>
    <name type="synonym">Acarus ricinus</name>
    <dbReference type="NCBI Taxonomy" id="34613"/>
    <lineage>
        <taxon>Eukaryota</taxon>
        <taxon>Metazoa</taxon>
        <taxon>Ecdysozoa</taxon>
        <taxon>Arthropoda</taxon>
        <taxon>Chelicerata</taxon>
        <taxon>Arachnida</taxon>
        <taxon>Acari</taxon>
        <taxon>Parasitiformes</taxon>
        <taxon>Ixodida</taxon>
        <taxon>Ixodoidea</taxon>
        <taxon>Ixodidae</taxon>
        <taxon>Ixodinae</taxon>
        <taxon>Ixodes</taxon>
    </lineage>
</organism>
<sequence>MWVILSAISSRSEDSCFWWASLCFSICCSRASFIFSAESFSFSFSFEAMMCISSAALSLEHSSLSSSKDSSSERRLFSMSFIDS</sequence>
<proteinExistence type="predicted"/>
<dbReference type="AlphaFoldDB" id="A0A6B0U740"/>
<protein>
    <submittedName>
        <fullName evidence="1">Putative secreted protein</fullName>
    </submittedName>
</protein>
<name>A0A6B0U740_IXORI</name>
<dbReference type="EMBL" id="GIFC01002924">
    <property type="protein sequence ID" value="MXU85007.1"/>
    <property type="molecule type" value="Transcribed_RNA"/>
</dbReference>
<reference evidence="1" key="1">
    <citation type="submission" date="2019-12" db="EMBL/GenBank/DDBJ databases">
        <title>An insight into the sialome of adult female Ixodes ricinus ticks feeding for 6 days.</title>
        <authorList>
            <person name="Perner J."/>
            <person name="Ribeiro J.M.C."/>
        </authorList>
    </citation>
    <scope>NUCLEOTIDE SEQUENCE</scope>
    <source>
        <strain evidence="1">Semi-engorged</strain>
        <tissue evidence="1">Salivary glands</tissue>
    </source>
</reference>